<organism evidence="1 2">
    <name type="scientific">Candidatus Roizmanbacteria bacterium CG10_big_fil_rev_8_21_14_0_10_39_6</name>
    <dbReference type="NCBI Taxonomy" id="1974853"/>
    <lineage>
        <taxon>Bacteria</taxon>
        <taxon>Candidatus Roizmaniibacteriota</taxon>
    </lineage>
</organism>
<dbReference type="Gene3D" id="3.10.310.10">
    <property type="entry name" value="Diaminopimelate Epimerase, Chain A, domain 1"/>
    <property type="match status" value="1"/>
</dbReference>
<dbReference type="SUPFAM" id="SSF54506">
    <property type="entry name" value="Diaminopimelate epimerase-like"/>
    <property type="match status" value="1"/>
</dbReference>
<sequence>MNNTIEARLENGLTWVRGDLSILPPWNCEELATATLVDTISREQALAKEHTVVWSWMDKNESTVRARTFASDWGIPEDEANGSGSMKLAAHLGKNLIIYHGMGSIIYANPSAHGYTEVGGRVRF</sequence>
<accession>A0A2M8KR48</accession>
<name>A0A2M8KR48_9BACT</name>
<dbReference type="AlphaFoldDB" id="A0A2M8KR48"/>
<gene>
    <name evidence="1" type="ORF">COU88_05255</name>
</gene>
<reference evidence="2" key="1">
    <citation type="submission" date="2017-09" db="EMBL/GenBank/DDBJ databases">
        <title>Depth-based differentiation of microbial function through sediment-hosted aquifers and enrichment of novel symbionts in the deep terrestrial subsurface.</title>
        <authorList>
            <person name="Probst A.J."/>
            <person name="Ladd B."/>
            <person name="Jarett J.K."/>
            <person name="Geller-Mcgrath D.E."/>
            <person name="Sieber C.M.K."/>
            <person name="Emerson J.B."/>
            <person name="Anantharaman K."/>
            <person name="Thomas B.C."/>
            <person name="Malmstrom R."/>
            <person name="Stieglmeier M."/>
            <person name="Klingl A."/>
            <person name="Woyke T."/>
            <person name="Ryan C.M."/>
            <person name="Banfield J.F."/>
        </authorList>
    </citation>
    <scope>NUCLEOTIDE SEQUENCE [LARGE SCALE GENOMIC DNA]</scope>
</reference>
<dbReference type="Proteomes" id="UP000229554">
    <property type="component" value="Unassembled WGS sequence"/>
</dbReference>
<comment type="caution">
    <text evidence="1">The sequence shown here is derived from an EMBL/GenBank/DDBJ whole genome shotgun (WGS) entry which is preliminary data.</text>
</comment>
<protein>
    <submittedName>
        <fullName evidence="1">Uncharacterized protein</fullName>
    </submittedName>
</protein>
<evidence type="ECO:0000313" key="2">
    <source>
        <dbReference type="Proteomes" id="UP000229554"/>
    </source>
</evidence>
<evidence type="ECO:0000313" key="1">
    <source>
        <dbReference type="EMBL" id="PJE62396.1"/>
    </source>
</evidence>
<proteinExistence type="predicted"/>
<dbReference type="EMBL" id="PFED01000212">
    <property type="protein sequence ID" value="PJE62396.1"/>
    <property type="molecule type" value="Genomic_DNA"/>
</dbReference>